<dbReference type="PANTHER" id="PTHR11236:SF50">
    <property type="entry name" value="AMINODEOXYCHORISMATE SYNTHASE COMPONENT 1"/>
    <property type="match status" value="1"/>
</dbReference>
<dbReference type="EMBL" id="SGBC01000003">
    <property type="protein sequence ID" value="RZD16058.1"/>
    <property type="molecule type" value="Genomic_DNA"/>
</dbReference>
<dbReference type="InterPro" id="IPR019999">
    <property type="entry name" value="Anth_synth_I-like"/>
</dbReference>
<evidence type="ECO:0000313" key="3">
    <source>
        <dbReference type="Proteomes" id="UP000316562"/>
    </source>
</evidence>
<name>A0A519BFM2_ACIG2</name>
<dbReference type="GO" id="GO:0000162">
    <property type="term" value="P:L-tryptophan biosynthetic process"/>
    <property type="evidence" value="ECO:0007669"/>
    <property type="project" value="TreeGrafter"/>
</dbReference>
<reference evidence="2 3" key="1">
    <citation type="journal article" date="2019" name="ISME J.">
        <title>Insights into ecological role of a new deltaproteobacterial order Candidatus Acidulodesulfobacterales by metagenomics and metatranscriptomics.</title>
        <authorList>
            <person name="Tan S."/>
            <person name="Liu J."/>
            <person name="Fang Y."/>
            <person name="Hedlund B.P."/>
            <person name="Lian Z.H."/>
            <person name="Huang L.Y."/>
            <person name="Li J.T."/>
            <person name="Huang L.N."/>
            <person name="Li W.J."/>
            <person name="Jiang H.C."/>
            <person name="Dong H.L."/>
            <person name="Shu W.S."/>
        </authorList>
    </citation>
    <scope>NUCLEOTIDE SEQUENCE [LARGE SCALE GENOMIC DNA]</scope>
    <source>
        <strain evidence="2">AP2</strain>
    </source>
</reference>
<dbReference type="NCBIfam" id="NF005486">
    <property type="entry name" value="PRK07093.1"/>
    <property type="match status" value="1"/>
</dbReference>
<dbReference type="Pfam" id="PF00425">
    <property type="entry name" value="Chorismate_bind"/>
    <property type="match status" value="1"/>
</dbReference>
<dbReference type="SUPFAM" id="SSF56322">
    <property type="entry name" value="ADC synthase"/>
    <property type="match status" value="1"/>
</dbReference>
<dbReference type="InterPro" id="IPR005801">
    <property type="entry name" value="ADC_synthase"/>
</dbReference>
<dbReference type="InterPro" id="IPR015890">
    <property type="entry name" value="Chorismate_C"/>
</dbReference>
<dbReference type="AlphaFoldDB" id="A0A519BFM2"/>
<dbReference type="Proteomes" id="UP000316562">
    <property type="component" value="Unassembled WGS sequence"/>
</dbReference>
<organism evidence="2 3">
    <name type="scientific">Acididesulfobacter guangdongensis</name>
    <dbReference type="NCBI Taxonomy" id="2597225"/>
    <lineage>
        <taxon>Bacteria</taxon>
        <taxon>Deltaproteobacteria</taxon>
        <taxon>Candidatus Acidulodesulfobacterales</taxon>
        <taxon>Candidatus Acididesulfobacter</taxon>
    </lineage>
</organism>
<dbReference type="Gene3D" id="3.60.120.10">
    <property type="entry name" value="Anthranilate synthase"/>
    <property type="match status" value="1"/>
</dbReference>
<dbReference type="PRINTS" id="PR00095">
    <property type="entry name" value="ANTSNTHASEI"/>
</dbReference>
<proteinExistence type="predicted"/>
<evidence type="ECO:0000259" key="1">
    <source>
        <dbReference type="Pfam" id="PF00425"/>
    </source>
</evidence>
<keyword evidence="2" id="KW-0032">Aminotransferase</keyword>
<dbReference type="PANTHER" id="PTHR11236">
    <property type="entry name" value="AMINOBENZOATE/ANTHRANILATE SYNTHASE"/>
    <property type="match status" value="1"/>
</dbReference>
<feature type="domain" description="Chorismate-utilising enzyme C-terminal" evidence="1">
    <location>
        <begin position="149"/>
        <end position="400"/>
    </location>
</feature>
<sequence length="409" mass="48114">MNSYKISSDTLNFFNLMNKYGEKRVGFVFIIDFELEYPLIFELPNTNAADANPSDCLQKQCNHDNDEKHNNLDKYRANRYTGNNNNRYDYYEKYNNNKKEYDKDDKFKKSKYDDILLKYNIDGFKNYNYNPFMHKVWKNKYMKKFPINFETYNDCFKLVADNQKNGNSYLLNLTFKTPIEIYNFSLEEIFYLSCAKYKLYFKKDDYEFVVFSPESFINIDENNRIFTYPVKGTINAGLKNAEKILIDDDKELAEHITVVDLLRNDLNIISSDVKVNKFRYTEKINTNSGSLFQTVSEIEGKLKINYTNKFGDIFLSLLPAGSVSGAPKDQTLEIIKQAELETRGYYTGVFGYYDGIKNCLKSSVMIRFIENINNKLYYRSGGGITVYSTAIKEYNEMIRKIYVPIYRNS</sequence>
<dbReference type="EC" id="2.6.1.85" evidence="2"/>
<keyword evidence="2" id="KW-0808">Transferase</keyword>
<evidence type="ECO:0000313" key="2">
    <source>
        <dbReference type="EMBL" id="RZD16058.1"/>
    </source>
</evidence>
<protein>
    <submittedName>
        <fullName evidence="2">Aminodeoxychorismate synthase component I</fullName>
        <ecNumber evidence="2">2.6.1.85</ecNumber>
    </submittedName>
</protein>
<accession>A0A519BFM2</accession>
<gene>
    <name evidence="2" type="ORF">EVJ46_07660</name>
</gene>
<dbReference type="GO" id="GO:0046820">
    <property type="term" value="F:4-amino-4-deoxychorismate synthase activity"/>
    <property type="evidence" value="ECO:0007669"/>
    <property type="project" value="UniProtKB-EC"/>
</dbReference>
<comment type="caution">
    <text evidence="2">The sequence shown here is derived from an EMBL/GenBank/DDBJ whole genome shotgun (WGS) entry which is preliminary data.</text>
</comment>